<proteinExistence type="predicted"/>
<keyword evidence="5" id="KW-1185">Reference proteome</keyword>
<name>A0AB39Z8I0_DROSZ</name>
<dbReference type="Proteomes" id="UP001652628">
    <property type="component" value="Chromosome 2R"/>
</dbReference>
<dbReference type="AlphaFoldDB" id="A0AB39Z8I0"/>
<evidence type="ECO:0000313" key="6">
    <source>
        <dbReference type="RefSeq" id="XP_016930166.3"/>
    </source>
</evidence>
<dbReference type="InterPro" id="IPR014044">
    <property type="entry name" value="CAP_dom"/>
</dbReference>
<organism evidence="5 6">
    <name type="scientific">Drosophila suzukii</name>
    <name type="common">Spotted-wing drosophila fruit fly</name>
    <dbReference type="NCBI Taxonomy" id="28584"/>
    <lineage>
        <taxon>Eukaryota</taxon>
        <taxon>Metazoa</taxon>
        <taxon>Ecdysozoa</taxon>
        <taxon>Arthropoda</taxon>
        <taxon>Hexapoda</taxon>
        <taxon>Insecta</taxon>
        <taxon>Pterygota</taxon>
        <taxon>Neoptera</taxon>
        <taxon>Endopterygota</taxon>
        <taxon>Diptera</taxon>
        <taxon>Brachycera</taxon>
        <taxon>Muscomorpha</taxon>
        <taxon>Ephydroidea</taxon>
        <taxon>Drosophilidae</taxon>
        <taxon>Drosophila</taxon>
        <taxon>Sophophora</taxon>
    </lineage>
</organism>
<dbReference type="GeneID" id="108009936"/>
<keyword evidence="2" id="KW-0964">Secreted</keyword>
<keyword evidence="3" id="KW-0732">Signal</keyword>
<evidence type="ECO:0000256" key="3">
    <source>
        <dbReference type="SAM" id="SignalP"/>
    </source>
</evidence>
<protein>
    <submittedName>
        <fullName evidence="6">Antigen 5 like allergen Cul n 1-like</fullName>
    </submittedName>
</protein>
<evidence type="ECO:0000313" key="5">
    <source>
        <dbReference type="Proteomes" id="UP001652628"/>
    </source>
</evidence>
<dbReference type="InterPro" id="IPR035940">
    <property type="entry name" value="CAP_sf"/>
</dbReference>
<evidence type="ECO:0000256" key="1">
    <source>
        <dbReference type="ARBA" id="ARBA00004613"/>
    </source>
</evidence>
<dbReference type="RefSeq" id="XP_016930166.3">
    <property type="nucleotide sequence ID" value="XM_017074677.4"/>
</dbReference>
<dbReference type="Pfam" id="PF00188">
    <property type="entry name" value="CAP"/>
    <property type="match status" value="1"/>
</dbReference>
<gene>
    <name evidence="6" type="primary">LOC108009936</name>
</gene>
<feature type="signal peptide" evidence="3">
    <location>
        <begin position="1"/>
        <end position="21"/>
    </location>
</feature>
<sequence>MLKMTLILVLAVILLLPMTFGYNYCNNRTHLCELAKWKHFMCRLEDFHAFGNTKYHAIVPDTAIVRRETLGVINTFRNTFASGDLTTNENKTFSSAKRMRRLNWDSELAYMARTHASTVSFKHSECRSTQRFPFVGEVLAILPPQKSKPTIIDELNKLLTPMFDEYNVVEDPDGLLHAYDPIRDFPASHFTLFVSDRVSRVGCGITVGSNCNIGHTVGFCHFLTCHFDFNNLAGSYVYKAGKPASGCGDWNTVGSVKYSHLCANTGDLFPADRGDDGELHGGS</sequence>
<dbReference type="CDD" id="cd05380">
    <property type="entry name" value="CAP_euk"/>
    <property type="match status" value="1"/>
</dbReference>
<evidence type="ECO:0000259" key="4">
    <source>
        <dbReference type="SMART" id="SM00198"/>
    </source>
</evidence>
<reference evidence="6" key="1">
    <citation type="submission" date="2025-08" db="UniProtKB">
        <authorList>
            <consortium name="RefSeq"/>
        </authorList>
    </citation>
    <scope>IDENTIFICATION</scope>
</reference>
<accession>A0AB39Z8I0</accession>
<comment type="subcellular location">
    <subcellularLocation>
        <location evidence="1">Secreted</location>
    </subcellularLocation>
</comment>
<feature type="chain" id="PRO_5046729770" evidence="3">
    <location>
        <begin position="22"/>
        <end position="283"/>
    </location>
</feature>
<dbReference type="GO" id="GO:0005576">
    <property type="term" value="C:extracellular region"/>
    <property type="evidence" value="ECO:0007669"/>
    <property type="project" value="UniProtKB-SubCell"/>
</dbReference>
<dbReference type="SMART" id="SM00198">
    <property type="entry name" value="SCP"/>
    <property type="match status" value="1"/>
</dbReference>
<dbReference type="SUPFAM" id="SSF55797">
    <property type="entry name" value="PR-1-like"/>
    <property type="match status" value="1"/>
</dbReference>
<feature type="domain" description="SCP" evidence="4">
    <location>
        <begin position="64"/>
        <end position="230"/>
    </location>
</feature>
<evidence type="ECO:0000256" key="2">
    <source>
        <dbReference type="ARBA" id="ARBA00022525"/>
    </source>
</evidence>
<dbReference type="Gene3D" id="3.40.33.10">
    <property type="entry name" value="CAP"/>
    <property type="match status" value="1"/>
</dbReference>